<evidence type="ECO:0000256" key="1">
    <source>
        <dbReference type="ARBA" id="ARBA00002254"/>
    </source>
</evidence>
<evidence type="ECO:0000313" key="12">
    <source>
        <dbReference type="Proteomes" id="UP000253759"/>
    </source>
</evidence>
<evidence type="ECO:0000256" key="2">
    <source>
        <dbReference type="ARBA" id="ARBA00004162"/>
    </source>
</evidence>
<comment type="similarity">
    <text evidence="3 10">Belongs to the FliL family.</text>
</comment>
<comment type="function">
    <text evidence="1 10">Controls the rotational direction of flagella during chemotaxis.</text>
</comment>
<sequence>MSDVTEAGNGTPIAAKKGSRKLLIMGGIAAGLLLAAGGGGWALMGSGLFSGNGDSALAAVAEPHFLDLPEITVNLNTGSGAPGYLKLQIALELSDPTMVAAIEPRMSRVLDAFQVYLRELRPSDLEGSSGIYRLKEELQRRVNLAVYPASVDDILFKQILVQ</sequence>
<keyword evidence="11" id="KW-0282">Flagellum</keyword>
<dbReference type="GO" id="GO:0071978">
    <property type="term" value="P:bacterial-type flagellum-dependent swarming motility"/>
    <property type="evidence" value="ECO:0007669"/>
    <property type="project" value="TreeGrafter"/>
</dbReference>
<keyword evidence="7 10" id="KW-0283">Flagellar rotation</keyword>
<dbReference type="InterPro" id="IPR005503">
    <property type="entry name" value="FliL"/>
</dbReference>
<evidence type="ECO:0000256" key="7">
    <source>
        <dbReference type="ARBA" id="ARBA00022779"/>
    </source>
</evidence>
<comment type="caution">
    <text evidence="11">The sequence shown here is derived from an EMBL/GenBank/DDBJ whole genome shotgun (WGS) entry which is preliminary data.</text>
</comment>
<keyword evidence="4" id="KW-1003">Cell membrane</keyword>
<keyword evidence="10" id="KW-0997">Cell inner membrane</keyword>
<evidence type="ECO:0000256" key="8">
    <source>
        <dbReference type="ARBA" id="ARBA00022989"/>
    </source>
</evidence>
<keyword evidence="11" id="KW-0966">Cell projection</keyword>
<keyword evidence="5 10" id="KW-0145">Chemotaxis</keyword>
<dbReference type="PANTHER" id="PTHR35091">
    <property type="entry name" value="FLAGELLAR PROTEIN FLIL"/>
    <property type="match status" value="1"/>
</dbReference>
<protein>
    <recommendedName>
        <fullName evidence="10">Flagellar protein FliL</fullName>
    </recommendedName>
</protein>
<dbReference type="AlphaFoldDB" id="A0A369WAE4"/>
<proteinExistence type="inferred from homology"/>
<evidence type="ECO:0000256" key="5">
    <source>
        <dbReference type="ARBA" id="ARBA00022500"/>
    </source>
</evidence>
<feature type="transmembrane region" description="Helical" evidence="10">
    <location>
        <begin position="22"/>
        <end position="44"/>
    </location>
</feature>
<dbReference type="EMBL" id="QQNH01000002">
    <property type="protein sequence ID" value="RDE10262.1"/>
    <property type="molecule type" value="Genomic_DNA"/>
</dbReference>
<comment type="subcellular location">
    <subcellularLocation>
        <location evidence="10">Cell inner membrane</location>
    </subcellularLocation>
    <subcellularLocation>
        <location evidence="2">Cell membrane</location>
        <topology evidence="2">Single-pass membrane protein</topology>
    </subcellularLocation>
</comment>
<keyword evidence="12" id="KW-1185">Reference proteome</keyword>
<dbReference type="OrthoDB" id="7304620at2"/>
<evidence type="ECO:0000256" key="6">
    <source>
        <dbReference type="ARBA" id="ARBA00022692"/>
    </source>
</evidence>
<accession>A0A369WAE4</accession>
<dbReference type="GO" id="GO:0005886">
    <property type="term" value="C:plasma membrane"/>
    <property type="evidence" value="ECO:0007669"/>
    <property type="project" value="UniProtKB-SubCell"/>
</dbReference>
<dbReference type="Proteomes" id="UP000253759">
    <property type="component" value="Unassembled WGS sequence"/>
</dbReference>
<dbReference type="GO" id="GO:0006935">
    <property type="term" value="P:chemotaxis"/>
    <property type="evidence" value="ECO:0007669"/>
    <property type="project" value="UniProtKB-KW"/>
</dbReference>
<keyword evidence="9 10" id="KW-0472">Membrane</keyword>
<dbReference type="RefSeq" id="WP_114644558.1">
    <property type="nucleotide sequence ID" value="NZ_QQNH01000002.1"/>
</dbReference>
<dbReference type="Pfam" id="PF03748">
    <property type="entry name" value="FliL"/>
    <property type="match status" value="1"/>
</dbReference>
<reference evidence="12" key="1">
    <citation type="submission" date="2018-07" db="EMBL/GenBank/DDBJ databases">
        <authorList>
            <person name="Liu B.-T."/>
            <person name="Du Z."/>
        </authorList>
    </citation>
    <scope>NUCLEOTIDE SEQUENCE [LARGE SCALE GENOMIC DNA]</scope>
    <source>
        <strain evidence="12">XYN52</strain>
    </source>
</reference>
<dbReference type="GO" id="GO:0009425">
    <property type="term" value="C:bacterial-type flagellum basal body"/>
    <property type="evidence" value="ECO:0007669"/>
    <property type="project" value="InterPro"/>
</dbReference>
<name>A0A369WAE4_9HYPH</name>
<evidence type="ECO:0000313" key="11">
    <source>
        <dbReference type="EMBL" id="RDE10262.1"/>
    </source>
</evidence>
<evidence type="ECO:0000256" key="9">
    <source>
        <dbReference type="ARBA" id="ARBA00023136"/>
    </source>
</evidence>
<organism evidence="11 12">
    <name type="scientific">Pelagibacterium lacus</name>
    <dbReference type="NCBI Taxonomy" id="2282655"/>
    <lineage>
        <taxon>Bacteria</taxon>
        <taxon>Pseudomonadati</taxon>
        <taxon>Pseudomonadota</taxon>
        <taxon>Alphaproteobacteria</taxon>
        <taxon>Hyphomicrobiales</taxon>
        <taxon>Devosiaceae</taxon>
        <taxon>Pelagibacterium</taxon>
    </lineage>
</organism>
<evidence type="ECO:0000256" key="3">
    <source>
        <dbReference type="ARBA" id="ARBA00008281"/>
    </source>
</evidence>
<dbReference type="PANTHER" id="PTHR35091:SF2">
    <property type="entry name" value="FLAGELLAR PROTEIN FLIL"/>
    <property type="match status" value="1"/>
</dbReference>
<keyword evidence="8 10" id="KW-1133">Transmembrane helix</keyword>
<keyword evidence="6 10" id="KW-0812">Transmembrane</keyword>
<evidence type="ECO:0000256" key="4">
    <source>
        <dbReference type="ARBA" id="ARBA00022475"/>
    </source>
</evidence>
<evidence type="ECO:0000256" key="10">
    <source>
        <dbReference type="RuleBase" id="RU364125"/>
    </source>
</evidence>
<gene>
    <name evidence="11" type="primary">fliL</name>
    <name evidence="11" type="ORF">DVH29_02425</name>
</gene>
<keyword evidence="11" id="KW-0969">Cilium</keyword>